<reference evidence="1" key="1">
    <citation type="submission" date="2023-07" db="EMBL/GenBank/DDBJ databases">
        <authorList>
            <consortium name="CYATHOMIX"/>
        </authorList>
    </citation>
    <scope>NUCLEOTIDE SEQUENCE</scope>
    <source>
        <strain evidence="1">N/A</strain>
    </source>
</reference>
<comment type="caution">
    <text evidence="1">The sequence shown here is derived from an EMBL/GenBank/DDBJ whole genome shotgun (WGS) entry which is preliminary data.</text>
</comment>
<dbReference type="EMBL" id="CATQJL010000305">
    <property type="protein sequence ID" value="CAJ0603082.1"/>
    <property type="molecule type" value="Genomic_DNA"/>
</dbReference>
<gene>
    <name evidence="1" type="ORF">CYNAS_LOCUS15065</name>
</gene>
<name>A0AA36MB21_CYLNA</name>
<keyword evidence="2" id="KW-1185">Reference proteome</keyword>
<organism evidence="1 2">
    <name type="scientific">Cylicocyclus nassatus</name>
    <name type="common">Nematode worm</name>
    <dbReference type="NCBI Taxonomy" id="53992"/>
    <lineage>
        <taxon>Eukaryota</taxon>
        <taxon>Metazoa</taxon>
        <taxon>Ecdysozoa</taxon>
        <taxon>Nematoda</taxon>
        <taxon>Chromadorea</taxon>
        <taxon>Rhabditida</taxon>
        <taxon>Rhabditina</taxon>
        <taxon>Rhabditomorpha</taxon>
        <taxon>Strongyloidea</taxon>
        <taxon>Strongylidae</taxon>
        <taxon>Cylicocyclus</taxon>
    </lineage>
</organism>
<protein>
    <submittedName>
        <fullName evidence="1">Uncharacterized protein</fullName>
    </submittedName>
</protein>
<evidence type="ECO:0000313" key="1">
    <source>
        <dbReference type="EMBL" id="CAJ0603082.1"/>
    </source>
</evidence>
<proteinExistence type="predicted"/>
<evidence type="ECO:0000313" key="2">
    <source>
        <dbReference type="Proteomes" id="UP001176961"/>
    </source>
</evidence>
<accession>A0AA36MB21</accession>
<sequence length="374" mass="41958">MEELSSYSEQFNQARPLLSIWCDHLVKVEMELRKLAQKFDDWDVETKSAAIDPTAANVADSANGLSCVIESSCSGSIQDLISNTIELLEQDTMLTENLTEIIELLKEKQALVQETFYEFDDNHDIVLPHDNASTKALRYTVRLPAMEELSSYAEQFNQARPLLTQWCDHLVKVEVELRKLAQKFDDWDVETKSVTSDPAAANVADSANGLSCVIESSCSGSIQDLISNTIELFEQDTILTENLTEIIELLKEKQALVQEKFYEFDDNHDILLPHDNASIAVARLFNLSNQSASLGVLEITVYTKFSFHLTEVIKNITNLAFEGSQSLALVALQLHSIADMVGKWRFVRCEIVELVGRCIQIGTCLSIIHLSATY</sequence>
<dbReference type="Proteomes" id="UP001176961">
    <property type="component" value="Unassembled WGS sequence"/>
</dbReference>
<dbReference type="AlphaFoldDB" id="A0AA36MB21"/>